<comment type="caution">
    <text evidence="2">The sequence shown here is derived from an EMBL/GenBank/DDBJ whole genome shotgun (WGS) entry which is preliminary data.</text>
</comment>
<evidence type="ECO:0000313" key="2">
    <source>
        <dbReference type="EMBL" id="EHO16486.1"/>
    </source>
</evidence>
<gene>
    <name evidence="2" type="ORF">HMPREF9623_01185</name>
</gene>
<accession>A0AA36Y4C9</accession>
<sequence length="222" mass="25004">MTKTYAVSLEDGTEINVTVSDEPWRGDVNVTDWEAVTEGLLLRAACRKCGRPAPIAETERLFLRELSMKDLPALRAFSLPAKENRYLGGDWEGLKDEAFLRRYIETQYVFFDYGLWALFRRDRELREARFLGLIGFSPEEPPELGYALRPEARGQGYAAEAGLAALRYAETELGFTAAKIRVVPENRAGCAVAAKIEEQWNRAGGAPQCRLFVKRESSVYKG</sequence>
<dbReference type="GeneID" id="86941819"/>
<dbReference type="AlphaFoldDB" id="A0AA36Y4C9"/>
<dbReference type="PROSITE" id="PS51186">
    <property type="entry name" value="GNAT"/>
    <property type="match status" value="1"/>
</dbReference>
<name>A0AA36Y4C9_9FIRM</name>
<feature type="domain" description="N-acetyltransferase" evidence="1">
    <location>
        <begin position="61"/>
        <end position="222"/>
    </location>
</feature>
<evidence type="ECO:0000259" key="1">
    <source>
        <dbReference type="PROSITE" id="PS51186"/>
    </source>
</evidence>
<dbReference type="InterPro" id="IPR016181">
    <property type="entry name" value="Acyl_CoA_acyltransferase"/>
</dbReference>
<organism evidence="2 3">
    <name type="scientific">Stomatobaculum longum</name>
    <dbReference type="NCBI Taxonomy" id="796942"/>
    <lineage>
        <taxon>Bacteria</taxon>
        <taxon>Bacillati</taxon>
        <taxon>Bacillota</taxon>
        <taxon>Clostridia</taxon>
        <taxon>Lachnospirales</taxon>
        <taxon>Lachnospiraceae</taxon>
        <taxon>Stomatobaculum</taxon>
    </lineage>
</organism>
<dbReference type="PANTHER" id="PTHR43792">
    <property type="entry name" value="GNAT FAMILY, PUTATIVE (AFU_ORTHOLOGUE AFUA_3G00765)-RELATED-RELATED"/>
    <property type="match status" value="1"/>
</dbReference>
<dbReference type="InterPro" id="IPR000182">
    <property type="entry name" value="GNAT_dom"/>
</dbReference>
<reference evidence="2 3" key="1">
    <citation type="submission" date="2011-10" db="EMBL/GenBank/DDBJ databases">
        <title>The Genome Sequence of Lachnospiraceae bacterium ACC2.</title>
        <authorList>
            <consortium name="The Broad Institute Genome Sequencing Platform"/>
            <person name="Earl A."/>
            <person name="Ward D."/>
            <person name="Feldgarden M."/>
            <person name="Gevers D."/>
            <person name="Sizova M."/>
            <person name="Hazen A."/>
            <person name="Epstein S."/>
            <person name="Young S.K."/>
            <person name="Zeng Q."/>
            <person name="Gargeya S."/>
            <person name="Fitzgerald M."/>
            <person name="Haas B."/>
            <person name="Abouelleil A."/>
            <person name="Alvarado L."/>
            <person name="Arachchi H.M."/>
            <person name="Berlin A."/>
            <person name="Brown A."/>
            <person name="Chapman S.B."/>
            <person name="Chen Z."/>
            <person name="Dunbar C."/>
            <person name="Freedman E."/>
            <person name="Gearin G."/>
            <person name="Goldberg J."/>
            <person name="Griggs A."/>
            <person name="Gujja S."/>
            <person name="Heiman D."/>
            <person name="Howarth C."/>
            <person name="Larson L."/>
            <person name="Lui A."/>
            <person name="MacDonald P.J.P."/>
            <person name="Montmayeur A."/>
            <person name="Murphy C."/>
            <person name="Neiman D."/>
            <person name="Pearson M."/>
            <person name="Priest M."/>
            <person name="Roberts A."/>
            <person name="Saif S."/>
            <person name="Shea T."/>
            <person name="Shenoy N."/>
            <person name="Sisk P."/>
            <person name="Stolte C."/>
            <person name="Sykes S."/>
            <person name="Wortman J."/>
            <person name="Nusbaum C."/>
            <person name="Birren B."/>
        </authorList>
    </citation>
    <scope>NUCLEOTIDE SEQUENCE [LARGE SCALE GENOMIC DNA]</scope>
    <source>
        <strain evidence="2 3">ACC2</strain>
    </source>
</reference>
<dbReference type="InterPro" id="IPR051531">
    <property type="entry name" value="N-acetyltransferase"/>
</dbReference>
<dbReference type="Proteomes" id="UP000018466">
    <property type="component" value="Unassembled WGS sequence"/>
</dbReference>
<dbReference type="EMBL" id="AGEL01000007">
    <property type="protein sequence ID" value="EHO16486.1"/>
    <property type="molecule type" value="Genomic_DNA"/>
</dbReference>
<protein>
    <recommendedName>
        <fullName evidence="1">N-acetyltransferase domain-containing protein</fullName>
    </recommendedName>
</protein>
<proteinExistence type="predicted"/>
<evidence type="ECO:0000313" key="3">
    <source>
        <dbReference type="Proteomes" id="UP000018466"/>
    </source>
</evidence>
<keyword evidence="3" id="KW-1185">Reference proteome</keyword>
<dbReference type="Pfam" id="PF13302">
    <property type="entry name" value="Acetyltransf_3"/>
    <property type="match status" value="1"/>
</dbReference>
<dbReference type="RefSeq" id="WP_009533018.1">
    <property type="nucleotide sequence ID" value="NZ_JH590863.1"/>
</dbReference>
<dbReference type="Gene3D" id="3.40.630.30">
    <property type="match status" value="1"/>
</dbReference>
<dbReference type="GO" id="GO:0016747">
    <property type="term" value="F:acyltransferase activity, transferring groups other than amino-acyl groups"/>
    <property type="evidence" value="ECO:0007669"/>
    <property type="project" value="InterPro"/>
</dbReference>
<dbReference type="PANTHER" id="PTHR43792:SF1">
    <property type="entry name" value="N-ACETYLTRANSFERASE DOMAIN-CONTAINING PROTEIN"/>
    <property type="match status" value="1"/>
</dbReference>
<dbReference type="SUPFAM" id="SSF55729">
    <property type="entry name" value="Acyl-CoA N-acyltransferases (Nat)"/>
    <property type="match status" value="1"/>
</dbReference>